<evidence type="ECO:0000313" key="3">
    <source>
        <dbReference type="Proteomes" id="UP001162483"/>
    </source>
</evidence>
<proteinExistence type="predicted"/>
<gene>
    <name evidence="2" type="ORF">SPARVUS_LOCUS13651240</name>
</gene>
<evidence type="ECO:0000259" key="1">
    <source>
        <dbReference type="Pfam" id="PF21261"/>
    </source>
</evidence>
<reference evidence="2" key="1">
    <citation type="submission" date="2023-05" db="EMBL/GenBank/DDBJ databases">
        <authorList>
            <person name="Stuckert A."/>
        </authorList>
    </citation>
    <scope>NUCLEOTIDE SEQUENCE</scope>
</reference>
<dbReference type="Gene3D" id="2.40.50.140">
    <property type="entry name" value="Nucleic acid-binding proteins"/>
    <property type="match status" value="1"/>
</dbReference>
<dbReference type="InterPro" id="IPR012340">
    <property type="entry name" value="NA-bd_OB-fold"/>
</dbReference>
<dbReference type="Pfam" id="PF21261">
    <property type="entry name" value="RRP40_N_mamm"/>
    <property type="match status" value="1"/>
</dbReference>
<dbReference type="Pfam" id="PF21262">
    <property type="entry name" value="RRP40_S1"/>
    <property type="match status" value="1"/>
</dbReference>
<sequence length="132" mass="13847">MSSRAVGGDAVGQVLLPGDVLALPAQTGDGSLSLISSSPSTGRVRVVCGPGLTRHGDNLQVTKCGMLRLREPTLYWVDSQQKRYVPVKGDPVIGIVTTKAGDIFKVDIGGSDQASLSYLSFEGATKKKTDPM</sequence>
<dbReference type="SUPFAM" id="SSF110324">
    <property type="entry name" value="Ribosomal L27 protein-like"/>
    <property type="match status" value="1"/>
</dbReference>
<organism evidence="2 3">
    <name type="scientific">Staurois parvus</name>
    <dbReference type="NCBI Taxonomy" id="386267"/>
    <lineage>
        <taxon>Eukaryota</taxon>
        <taxon>Metazoa</taxon>
        <taxon>Chordata</taxon>
        <taxon>Craniata</taxon>
        <taxon>Vertebrata</taxon>
        <taxon>Euteleostomi</taxon>
        <taxon>Amphibia</taxon>
        <taxon>Batrachia</taxon>
        <taxon>Anura</taxon>
        <taxon>Neobatrachia</taxon>
        <taxon>Ranoidea</taxon>
        <taxon>Ranidae</taxon>
        <taxon>Staurois</taxon>
    </lineage>
</organism>
<dbReference type="SUPFAM" id="SSF50249">
    <property type="entry name" value="Nucleic acid-binding proteins"/>
    <property type="match status" value="1"/>
</dbReference>
<dbReference type="PANTHER" id="PTHR21321">
    <property type="entry name" value="PNAS-3 RELATED"/>
    <property type="match status" value="1"/>
</dbReference>
<dbReference type="InterPro" id="IPR048541">
    <property type="entry name" value="RRP40_N"/>
</dbReference>
<keyword evidence="3" id="KW-1185">Reference proteome</keyword>
<dbReference type="Gene3D" id="2.40.50.100">
    <property type="match status" value="1"/>
</dbReference>
<feature type="domain" description="Exosome complex component RRP40 N-terminal" evidence="1">
    <location>
        <begin position="13"/>
        <end position="80"/>
    </location>
</feature>
<evidence type="ECO:0000313" key="2">
    <source>
        <dbReference type="EMBL" id="CAI9605663.1"/>
    </source>
</evidence>
<dbReference type="InterPro" id="IPR026699">
    <property type="entry name" value="Exosome_RNA_bind1/RRP40/RRP4"/>
</dbReference>
<dbReference type="Proteomes" id="UP001162483">
    <property type="component" value="Unassembled WGS sequence"/>
</dbReference>
<name>A0ABN9GAJ7_9NEOB</name>
<protein>
    <recommendedName>
        <fullName evidence="1">Exosome complex component RRP40 N-terminal domain-containing protein</fullName>
    </recommendedName>
</protein>
<accession>A0ABN9GAJ7</accession>
<dbReference type="EMBL" id="CATNWA010018160">
    <property type="protein sequence ID" value="CAI9605663.1"/>
    <property type="molecule type" value="Genomic_DNA"/>
</dbReference>
<dbReference type="PANTHER" id="PTHR21321:SF1">
    <property type="entry name" value="EXOSOME COMPLEX COMPONENT RRP40"/>
    <property type="match status" value="1"/>
</dbReference>
<comment type="caution">
    <text evidence="2">The sequence shown here is derived from an EMBL/GenBank/DDBJ whole genome shotgun (WGS) entry which is preliminary data.</text>
</comment>